<dbReference type="EMBL" id="CP035108">
    <property type="protein sequence ID" value="QAR32181.1"/>
    <property type="molecule type" value="Genomic_DNA"/>
</dbReference>
<dbReference type="GO" id="GO:0016491">
    <property type="term" value="F:oxidoreductase activity"/>
    <property type="evidence" value="ECO:0007669"/>
    <property type="project" value="InterPro"/>
</dbReference>
<name>A0A410JVY0_9BACT</name>
<keyword evidence="3" id="KW-1185">Reference proteome</keyword>
<dbReference type="InterPro" id="IPR012347">
    <property type="entry name" value="Ferritin-like"/>
</dbReference>
<proteinExistence type="predicted"/>
<dbReference type="RefSeq" id="WP_128465468.1">
    <property type="nucleotide sequence ID" value="NZ_CP035108.1"/>
</dbReference>
<accession>A0A410JVY0</accession>
<dbReference type="OrthoDB" id="9792395at2"/>
<dbReference type="SUPFAM" id="SSF47240">
    <property type="entry name" value="Ferritin-like"/>
    <property type="match status" value="2"/>
</dbReference>
<evidence type="ECO:0000313" key="3">
    <source>
        <dbReference type="Proteomes" id="UP000287502"/>
    </source>
</evidence>
<protein>
    <submittedName>
        <fullName evidence="2">Rubrerythrin</fullName>
    </submittedName>
</protein>
<organism evidence="2 3">
    <name type="scientific">Geovibrio thiophilus</name>
    <dbReference type="NCBI Taxonomy" id="139438"/>
    <lineage>
        <taxon>Bacteria</taxon>
        <taxon>Pseudomonadati</taxon>
        <taxon>Deferribacterota</taxon>
        <taxon>Deferribacteres</taxon>
        <taxon>Deferribacterales</taxon>
        <taxon>Geovibrionaceae</taxon>
        <taxon>Geovibrio</taxon>
    </lineage>
</organism>
<reference evidence="2 3" key="1">
    <citation type="submission" date="2019-01" db="EMBL/GenBank/DDBJ databases">
        <title>Geovibrio thiophilus DSM 11263, complete genome.</title>
        <authorList>
            <person name="Spring S."/>
            <person name="Bunk B."/>
            <person name="Sproer C."/>
        </authorList>
    </citation>
    <scope>NUCLEOTIDE SEQUENCE [LARGE SCALE GENOMIC DNA]</scope>
    <source>
        <strain evidence="2 3">DSM 11263</strain>
    </source>
</reference>
<evidence type="ECO:0000259" key="1">
    <source>
        <dbReference type="Pfam" id="PF02915"/>
    </source>
</evidence>
<dbReference type="CDD" id="cd01045">
    <property type="entry name" value="Ferritin_like_AB"/>
    <property type="match status" value="1"/>
</dbReference>
<dbReference type="GO" id="GO:0046872">
    <property type="term" value="F:metal ion binding"/>
    <property type="evidence" value="ECO:0007669"/>
    <property type="project" value="InterPro"/>
</dbReference>
<gene>
    <name evidence="2" type="ORF">EP073_01840</name>
</gene>
<sequence length="154" mass="17577">MMEASVRKALEEAREKKALSYEFYNKLLKVVSDLSTKELIKDLMEQKKKHQEIIEQALETGSLDNLGLDVSCRWKGLGIGKGVKPEVVTGELTVQDVLLIAIRYEDNSVKYYEELSEKFKGTPAGEVFFKLASDEACHRNDVQRMYDDIVNLEN</sequence>
<evidence type="ECO:0000313" key="2">
    <source>
        <dbReference type="EMBL" id="QAR32181.1"/>
    </source>
</evidence>
<dbReference type="Gene3D" id="1.20.1260.10">
    <property type="match status" value="1"/>
</dbReference>
<dbReference type="Proteomes" id="UP000287502">
    <property type="component" value="Chromosome"/>
</dbReference>
<feature type="domain" description="Rubrerythrin diiron-binding" evidence="1">
    <location>
        <begin position="96"/>
        <end position="149"/>
    </location>
</feature>
<dbReference type="InterPro" id="IPR003251">
    <property type="entry name" value="Rr_diiron-bd_dom"/>
</dbReference>
<dbReference type="Pfam" id="PF02915">
    <property type="entry name" value="Rubrerythrin"/>
    <property type="match status" value="1"/>
</dbReference>
<dbReference type="AlphaFoldDB" id="A0A410JVY0"/>
<dbReference type="KEGG" id="gtl:EP073_01840"/>
<dbReference type="InterPro" id="IPR009078">
    <property type="entry name" value="Ferritin-like_SF"/>
</dbReference>